<evidence type="ECO:0000313" key="2">
    <source>
        <dbReference type="Proteomes" id="UP000094527"/>
    </source>
</evidence>
<sequence>MKDKKTMANFDRVSDWFDADSFKIFTQTVRSGDILELRSTRCSHWGIAIRIKQAPISPKSKSKPPKPVPDEIMVYHLIHSSKNRGQVGQFTLEEFWHADCRIRINNTNNGASLYSTSRLKAKADILQNAFIAHASTQLKWQTCGDFIRWASVEQQDDIIRRSPVTSRNPTSTNIACSSAAS</sequence>
<dbReference type="AlphaFoldDB" id="A0A1D2N2J2"/>
<dbReference type="EMBL" id="LJIJ01000279">
    <property type="protein sequence ID" value="ODM99479.1"/>
    <property type="molecule type" value="Genomic_DNA"/>
</dbReference>
<comment type="caution">
    <text evidence="1">The sequence shown here is derived from an EMBL/GenBank/DDBJ whole genome shotgun (WGS) entry which is preliminary data.</text>
</comment>
<dbReference type="Proteomes" id="UP000094527">
    <property type="component" value="Unassembled WGS sequence"/>
</dbReference>
<dbReference type="OrthoDB" id="8249927at2759"/>
<dbReference type="OMA" id="WHADCRI"/>
<evidence type="ECO:0008006" key="3">
    <source>
        <dbReference type="Google" id="ProtNLM"/>
    </source>
</evidence>
<reference evidence="1 2" key="1">
    <citation type="journal article" date="2016" name="Genome Biol. Evol.">
        <title>Gene Family Evolution Reflects Adaptation to Soil Environmental Stressors in the Genome of the Collembolan Orchesella cincta.</title>
        <authorList>
            <person name="Faddeeva-Vakhrusheva A."/>
            <person name="Derks M.F."/>
            <person name="Anvar S.Y."/>
            <person name="Agamennone V."/>
            <person name="Suring W."/>
            <person name="Smit S."/>
            <person name="van Straalen N.M."/>
            <person name="Roelofs D."/>
        </authorList>
    </citation>
    <scope>NUCLEOTIDE SEQUENCE [LARGE SCALE GENOMIC DNA]</scope>
    <source>
        <tissue evidence="1">Mixed pool</tissue>
    </source>
</reference>
<accession>A0A1D2N2J2</accession>
<gene>
    <name evidence="1" type="ORF">Ocin01_07210</name>
</gene>
<organism evidence="1 2">
    <name type="scientific">Orchesella cincta</name>
    <name type="common">Springtail</name>
    <name type="synonym">Podura cincta</name>
    <dbReference type="NCBI Taxonomy" id="48709"/>
    <lineage>
        <taxon>Eukaryota</taxon>
        <taxon>Metazoa</taxon>
        <taxon>Ecdysozoa</taxon>
        <taxon>Arthropoda</taxon>
        <taxon>Hexapoda</taxon>
        <taxon>Collembola</taxon>
        <taxon>Entomobryomorpha</taxon>
        <taxon>Entomobryoidea</taxon>
        <taxon>Orchesellidae</taxon>
        <taxon>Orchesellinae</taxon>
        <taxon>Orchesella</taxon>
    </lineage>
</organism>
<protein>
    <recommendedName>
        <fullName evidence="3">LRAT domain-containing protein</fullName>
    </recommendedName>
</protein>
<evidence type="ECO:0000313" key="1">
    <source>
        <dbReference type="EMBL" id="ODM99479.1"/>
    </source>
</evidence>
<name>A0A1D2N2J2_ORCCI</name>
<keyword evidence="2" id="KW-1185">Reference proteome</keyword>
<proteinExistence type="predicted"/>